<proteinExistence type="predicted"/>
<evidence type="ECO:0000313" key="1">
    <source>
        <dbReference type="EMBL" id="PFX18770.1"/>
    </source>
</evidence>
<dbReference type="PANTHER" id="PTHR47331">
    <property type="entry name" value="PHD-TYPE DOMAIN-CONTAINING PROTEIN"/>
    <property type="match status" value="1"/>
</dbReference>
<sequence length="312" mass="35677">MAAEIEAVFHKVYVERKDCDTLRFLCWPNGDLNKEPREYCMVKHLFGVTSSPACANFCLKKTASIYQSEFDPVTVQTVKKNMYVGDLMKTVSSPEIVMRLSSQLRELLAKGGFRLTKWLSNDRKARTGEQFIAKLPEDRITPHKPPFTCVGVDFFGPIEVKWGRSRVKRYGCIFTCLSVCAIHIKVANTLNTDSMINALRRFICLRGCPEIRRNCETNLTKADKELKEAITEWNQPKINGFCPQRGIQWIFNPPRASHMRGAWDRMIRSVHQILKALFKEQVVCDEVLNTVLTEATNILNSGPLTRNNDDVN</sequence>
<dbReference type="AlphaFoldDB" id="A0A2B4RQE7"/>
<accession>A0A2B4RQE7</accession>
<dbReference type="EMBL" id="LSMT01000393">
    <property type="protein sequence ID" value="PFX18770.1"/>
    <property type="molecule type" value="Genomic_DNA"/>
</dbReference>
<dbReference type="InterPro" id="IPR036397">
    <property type="entry name" value="RNaseH_sf"/>
</dbReference>
<dbReference type="PANTHER" id="PTHR47331:SF1">
    <property type="entry name" value="GAG-LIKE PROTEIN"/>
    <property type="match status" value="1"/>
</dbReference>
<evidence type="ECO:0008006" key="3">
    <source>
        <dbReference type="Google" id="ProtNLM"/>
    </source>
</evidence>
<dbReference type="Gene3D" id="3.30.420.10">
    <property type="entry name" value="Ribonuclease H-like superfamily/Ribonuclease H"/>
    <property type="match status" value="1"/>
</dbReference>
<dbReference type="OrthoDB" id="5976162at2759"/>
<keyword evidence="2" id="KW-1185">Reference proteome</keyword>
<protein>
    <recommendedName>
        <fullName evidence="3">Integrase catalytic domain-containing protein</fullName>
    </recommendedName>
</protein>
<dbReference type="STRING" id="50429.A0A2B4RQE7"/>
<name>A0A2B4RQE7_STYPI</name>
<organism evidence="1 2">
    <name type="scientific">Stylophora pistillata</name>
    <name type="common">Smooth cauliflower coral</name>
    <dbReference type="NCBI Taxonomy" id="50429"/>
    <lineage>
        <taxon>Eukaryota</taxon>
        <taxon>Metazoa</taxon>
        <taxon>Cnidaria</taxon>
        <taxon>Anthozoa</taxon>
        <taxon>Hexacorallia</taxon>
        <taxon>Scleractinia</taxon>
        <taxon>Astrocoeniina</taxon>
        <taxon>Pocilloporidae</taxon>
        <taxon>Stylophora</taxon>
    </lineage>
</organism>
<dbReference type="GO" id="GO:0003676">
    <property type="term" value="F:nucleic acid binding"/>
    <property type="evidence" value="ECO:0007669"/>
    <property type="project" value="InterPro"/>
</dbReference>
<reference evidence="2" key="1">
    <citation type="journal article" date="2017" name="bioRxiv">
        <title>Comparative analysis of the genomes of Stylophora pistillata and Acropora digitifera provides evidence for extensive differences between species of corals.</title>
        <authorList>
            <person name="Voolstra C.R."/>
            <person name="Li Y."/>
            <person name="Liew Y.J."/>
            <person name="Baumgarten S."/>
            <person name="Zoccola D."/>
            <person name="Flot J.-F."/>
            <person name="Tambutte S."/>
            <person name="Allemand D."/>
            <person name="Aranda M."/>
        </authorList>
    </citation>
    <scope>NUCLEOTIDE SEQUENCE [LARGE SCALE GENOMIC DNA]</scope>
</reference>
<dbReference type="InterPro" id="IPR012337">
    <property type="entry name" value="RNaseH-like_sf"/>
</dbReference>
<gene>
    <name evidence="1" type="ORF">AWC38_SpisGene16834</name>
</gene>
<dbReference type="SUPFAM" id="SSF53098">
    <property type="entry name" value="Ribonuclease H-like"/>
    <property type="match status" value="1"/>
</dbReference>
<evidence type="ECO:0000313" key="2">
    <source>
        <dbReference type="Proteomes" id="UP000225706"/>
    </source>
</evidence>
<comment type="caution">
    <text evidence="1">The sequence shown here is derived from an EMBL/GenBank/DDBJ whole genome shotgun (WGS) entry which is preliminary data.</text>
</comment>
<dbReference type="Proteomes" id="UP000225706">
    <property type="component" value="Unassembled WGS sequence"/>
</dbReference>